<name>A0A9Q3DA27_9BASI</name>
<dbReference type="AlphaFoldDB" id="A0A9Q3DA27"/>
<accession>A0A9Q3DA27</accession>
<dbReference type="EMBL" id="AVOT02013744">
    <property type="protein sequence ID" value="MBW0496641.1"/>
    <property type="molecule type" value="Genomic_DNA"/>
</dbReference>
<keyword evidence="2" id="KW-1185">Reference proteome</keyword>
<dbReference type="InterPro" id="IPR043502">
    <property type="entry name" value="DNA/RNA_pol_sf"/>
</dbReference>
<dbReference type="SUPFAM" id="SSF56672">
    <property type="entry name" value="DNA/RNA polymerases"/>
    <property type="match status" value="1"/>
</dbReference>
<sequence length="122" mass="14404">MTAKKPFQHIKTIEAFLGHELDIILNIERPYPPLLRRPAYPESPKSTEALELDIKELLDLVVIRKVGHNEEIEIPTPVMVAWHNNYSRMVRDFRDLNTYTVPDRYPYQRSKLPSLKYLKKCT</sequence>
<protein>
    <submittedName>
        <fullName evidence="1">Uncharacterized protein</fullName>
    </submittedName>
</protein>
<reference evidence="1" key="1">
    <citation type="submission" date="2021-03" db="EMBL/GenBank/DDBJ databases">
        <title>Draft genome sequence of rust myrtle Austropuccinia psidii MF-1, a brazilian biotype.</title>
        <authorList>
            <person name="Quecine M.C."/>
            <person name="Pachon D.M.R."/>
            <person name="Bonatelli M.L."/>
            <person name="Correr F.H."/>
            <person name="Franceschini L.M."/>
            <person name="Leite T.F."/>
            <person name="Margarido G.R.A."/>
            <person name="Almeida C.A."/>
            <person name="Ferrarezi J.A."/>
            <person name="Labate C.A."/>
        </authorList>
    </citation>
    <scope>NUCLEOTIDE SEQUENCE</scope>
    <source>
        <strain evidence="1">MF-1</strain>
    </source>
</reference>
<comment type="caution">
    <text evidence="1">The sequence shown here is derived from an EMBL/GenBank/DDBJ whole genome shotgun (WGS) entry which is preliminary data.</text>
</comment>
<proteinExistence type="predicted"/>
<gene>
    <name evidence="1" type="ORF">O181_036356</name>
</gene>
<evidence type="ECO:0000313" key="2">
    <source>
        <dbReference type="Proteomes" id="UP000765509"/>
    </source>
</evidence>
<evidence type="ECO:0000313" key="1">
    <source>
        <dbReference type="EMBL" id="MBW0496641.1"/>
    </source>
</evidence>
<dbReference type="Gene3D" id="3.10.10.10">
    <property type="entry name" value="HIV Type 1 Reverse Transcriptase, subunit A, domain 1"/>
    <property type="match status" value="1"/>
</dbReference>
<organism evidence="1 2">
    <name type="scientific">Austropuccinia psidii MF-1</name>
    <dbReference type="NCBI Taxonomy" id="1389203"/>
    <lineage>
        <taxon>Eukaryota</taxon>
        <taxon>Fungi</taxon>
        <taxon>Dikarya</taxon>
        <taxon>Basidiomycota</taxon>
        <taxon>Pucciniomycotina</taxon>
        <taxon>Pucciniomycetes</taxon>
        <taxon>Pucciniales</taxon>
        <taxon>Sphaerophragmiaceae</taxon>
        <taxon>Austropuccinia</taxon>
    </lineage>
</organism>
<dbReference type="Proteomes" id="UP000765509">
    <property type="component" value="Unassembled WGS sequence"/>
</dbReference>